<dbReference type="GO" id="GO:0008652">
    <property type="term" value="P:amino acid biosynthetic process"/>
    <property type="evidence" value="ECO:0007669"/>
    <property type="project" value="UniProtKB-ARBA"/>
</dbReference>
<keyword evidence="4" id="KW-0032">Aminotransferase</keyword>
<dbReference type="Proteomes" id="UP000597444">
    <property type="component" value="Unassembled WGS sequence"/>
</dbReference>
<dbReference type="FunFam" id="3.20.10.10:FF:000002">
    <property type="entry name" value="D-alanine aminotransferase"/>
    <property type="match status" value="1"/>
</dbReference>
<evidence type="ECO:0000256" key="1">
    <source>
        <dbReference type="ARBA" id="ARBA00001933"/>
    </source>
</evidence>
<keyword evidence="4" id="KW-0808">Transferase</keyword>
<organism evidence="4 5">
    <name type="scientific">Reticulibacter mediterranei</name>
    <dbReference type="NCBI Taxonomy" id="2778369"/>
    <lineage>
        <taxon>Bacteria</taxon>
        <taxon>Bacillati</taxon>
        <taxon>Chloroflexota</taxon>
        <taxon>Ktedonobacteria</taxon>
        <taxon>Ktedonobacterales</taxon>
        <taxon>Reticulibacteraceae</taxon>
        <taxon>Reticulibacter</taxon>
    </lineage>
</organism>
<dbReference type="Gene3D" id="3.20.10.10">
    <property type="entry name" value="D-amino Acid Aminotransferase, subunit A, domain 2"/>
    <property type="match status" value="1"/>
</dbReference>
<comment type="cofactor">
    <cofactor evidence="1">
        <name>pyridoxal 5'-phosphate</name>
        <dbReference type="ChEBI" id="CHEBI:597326"/>
    </cofactor>
</comment>
<evidence type="ECO:0000313" key="5">
    <source>
        <dbReference type="Proteomes" id="UP000597444"/>
    </source>
</evidence>
<keyword evidence="3" id="KW-0663">Pyridoxal phosphate</keyword>
<dbReference type="GO" id="GO:0046394">
    <property type="term" value="P:carboxylic acid biosynthetic process"/>
    <property type="evidence" value="ECO:0007669"/>
    <property type="project" value="UniProtKB-ARBA"/>
</dbReference>
<dbReference type="PANTHER" id="PTHR42743:SF11">
    <property type="entry name" value="AMINODEOXYCHORISMATE LYASE"/>
    <property type="match status" value="1"/>
</dbReference>
<comment type="caution">
    <text evidence="4">The sequence shown here is derived from an EMBL/GenBank/DDBJ whole genome shotgun (WGS) entry which is preliminary data.</text>
</comment>
<dbReference type="InterPro" id="IPR043131">
    <property type="entry name" value="BCAT-like_N"/>
</dbReference>
<protein>
    <submittedName>
        <fullName evidence="4">Putative branched-chain-amino-acid aminotransferase</fullName>
    </submittedName>
</protein>
<proteinExistence type="inferred from homology"/>
<dbReference type="InterPro" id="IPR036038">
    <property type="entry name" value="Aminotransferase-like"/>
</dbReference>
<sequence>MDSYIPDLIWFNGSLVPWEDAKVHVWSELAIRGASVFEGIRAFWNPEEQRYYVLDLESHVRRLNESARLLKFPITTDFHTTLQAINSLLTALDLREHAYIRPTLYIDHGRYGSRAKDTLSGMHIAAFPSPHSDALYRGIRCTVSSWRRSSELNLSPRIKAGGSYMAFRLPFIEARERGFDDAILLNNRDTVSESSGAAVFVVKDSMVATPPLSAGILESITRRRIISLLHDEFFMEVQEREIVRTELYTADEVFLCGTLCEVQPVVGIDGYLPGDGMPGPLTTRCRDYYIEICESGASAPSGWLTPVEKTSSRQ</sequence>
<dbReference type="SUPFAM" id="SSF56752">
    <property type="entry name" value="D-aminoacid aminotransferase-like PLP-dependent enzymes"/>
    <property type="match status" value="1"/>
</dbReference>
<dbReference type="PANTHER" id="PTHR42743">
    <property type="entry name" value="AMINO-ACID AMINOTRANSFERASE"/>
    <property type="match status" value="1"/>
</dbReference>
<comment type="similarity">
    <text evidence="2">Belongs to the class-IV pyridoxal-phosphate-dependent aminotransferase family.</text>
</comment>
<dbReference type="InterPro" id="IPR043132">
    <property type="entry name" value="BCAT-like_C"/>
</dbReference>
<dbReference type="InterPro" id="IPR050571">
    <property type="entry name" value="Class-IV_PLP-Dep_Aminotrnsfr"/>
</dbReference>
<dbReference type="EMBL" id="BNJK01000001">
    <property type="protein sequence ID" value="GHO94986.1"/>
    <property type="molecule type" value="Genomic_DNA"/>
</dbReference>
<gene>
    <name evidence="4" type="primary">ilvE_2</name>
    <name evidence="4" type="ORF">KSF_050340</name>
</gene>
<dbReference type="RefSeq" id="WP_220205691.1">
    <property type="nucleotide sequence ID" value="NZ_BNJK01000001.1"/>
</dbReference>
<dbReference type="Pfam" id="PF01063">
    <property type="entry name" value="Aminotran_4"/>
    <property type="match status" value="1"/>
</dbReference>
<dbReference type="Gene3D" id="3.30.470.10">
    <property type="match status" value="1"/>
</dbReference>
<accession>A0A8J3ITF3</accession>
<dbReference type="InterPro" id="IPR001544">
    <property type="entry name" value="Aminotrans_IV"/>
</dbReference>
<evidence type="ECO:0000256" key="2">
    <source>
        <dbReference type="ARBA" id="ARBA00009320"/>
    </source>
</evidence>
<dbReference type="AlphaFoldDB" id="A0A8J3ITF3"/>
<evidence type="ECO:0000313" key="4">
    <source>
        <dbReference type="EMBL" id="GHO94986.1"/>
    </source>
</evidence>
<dbReference type="GO" id="GO:0008483">
    <property type="term" value="F:transaminase activity"/>
    <property type="evidence" value="ECO:0007669"/>
    <property type="project" value="UniProtKB-KW"/>
</dbReference>
<evidence type="ECO:0000256" key="3">
    <source>
        <dbReference type="ARBA" id="ARBA00022898"/>
    </source>
</evidence>
<reference evidence="4" key="1">
    <citation type="submission" date="2020-10" db="EMBL/GenBank/DDBJ databases">
        <title>Taxonomic study of unclassified bacteria belonging to the class Ktedonobacteria.</title>
        <authorList>
            <person name="Yabe S."/>
            <person name="Wang C.M."/>
            <person name="Zheng Y."/>
            <person name="Sakai Y."/>
            <person name="Cavaletti L."/>
            <person name="Monciardini P."/>
            <person name="Donadio S."/>
        </authorList>
    </citation>
    <scope>NUCLEOTIDE SEQUENCE</scope>
    <source>
        <strain evidence="4">ID150040</strain>
    </source>
</reference>
<dbReference type="CDD" id="cd00449">
    <property type="entry name" value="PLPDE_IV"/>
    <property type="match status" value="1"/>
</dbReference>
<keyword evidence="5" id="KW-1185">Reference proteome</keyword>
<name>A0A8J3ITF3_9CHLR</name>